<organism evidence="3 4">
    <name type="scientific">Pseudonocardia kunmingensis</name>
    <dbReference type="NCBI Taxonomy" id="630975"/>
    <lineage>
        <taxon>Bacteria</taxon>
        <taxon>Bacillati</taxon>
        <taxon>Actinomycetota</taxon>
        <taxon>Actinomycetes</taxon>
        <taxon>Pseudonocardiales</taxon>
        <taxon>Pseudonocardiaceae</taxon>
        <taxon>Pseudonocardia</taxon>
    </lineage>
</organism>
<feature type="domain" description="AAA" evidence="2">
    <location>
        <begin position="123"/>
        <end position="279"/>
    </location>
</feature>
<sequence>MSGPGDEQADGRAGARPVGDHDGSAARPSRSQRRRPGTEEGGPASPAPHRRTGLAPADLGGPDADALTSDTIVRRRVDRPTDGWRGLLFSATGGLLNPGVGPAEHARREQVRRIRRPLGNAHQIAVTSINGGVGKTTVAACVGLVLAENRGDRIVAVDANPNAGTLADRLTGDASTTVREMVGQIESLRSLADVARFTSLAGRLQVLASEQDPAMSAAFDRDEYERVCTVLRRFYDVVITDSGSGLVHSAIAGTLALADNLVIVGSPTADGASRVTKTLDWLTVRGHADRVGAAVLVLTCDRAGKHVDTARVRRHFEGRCRAVVEVPHDPHLATGARIDLDRIRPATHDAFRALAAHLADRFDATPVGVGADLIRLPN</sequence>
<evidence type="ECO:0000313" key="4">
    <source>
        <dbReference type="Proteomes" id="UP000315677"/>
    </source>
</evidence>
<dbReference type="PANTHER" id="PTHR43384:SF14">
    <property type="entry name" value="ESX-1 SECRETION-ASSOCIATED PROTEIN ESPI"/>
    <property type="match status" value="1"/>
</dbReference>
<feature type="region of interest" description="Disordered" evidence="1">
    <location>
        <begin position="1"/>
        <end position="74"/>
    </location>
</feature>
<keyword evidence="3" id="KW-0966">Cell projection</keyword>
<evidence type="ECO:0000259" key="2">
    <source>
        <dbReference type="Pfam" id="PF13614"/>
    </source>
</evidence>
<evidence type="ECO:0000313" key="3">
    <source>
        <dbReference type="EMBL" id="TQM14565.1"/>
    </source>
</evidence>
<dbReference type="InterPro" id="IPR025669">
    <property type="entry name" value="AAA_dom"/>
</dbReference>
<dbReference type="RefSeq" id="WP_246106278.1">
    <property type="nucleotide sequence ID" value="NZ_VFPA01000001.1"/>
</dbReference>
<dbReference type="InterPro" id="IPR050625">
    <property type="entry name" value="ParA/MinD_ATPase"/>
</dbReference>
<dbReference type="Gene3D" id="3.40.50.300">
    <property type="entry name" value="P-loop containing nucleotide triphosphate hydrolases"/>
    <property type="match status" value="1"/>
</dbReference>
<dbReference type="PANTHER" id="PTHR43384">
    <property type="entry name" value="SEPTUM SITE-DETERMINING PROTEIN MIND HOMOLOG, CHLOROPLASTIC-RELATED"/>
    <property type="match status" value="1"/>
</dbReference>
<comment type="caution">
    <text evidence="3">The sequence shown here is derived from an EMBL/GenBank/DDBJ whole genome shotgun (WGS) entry which is preliminary data.</text>
</comment>
<gene>
    <name evidence="3" type="ORF">FB558_1331</name>
</gene>
<proteinExistence type="predicted"/>
<dbReference type="SUPFAM" id="SSF52540">
    <property type="entry name" value="P-loop containing nucleoside triphosphate hydrolases"/>
    <property type="match status" value="1"/>
</dbReference>
<protein>
    <submittedName>
        <fullName evidence="3">MinD-like ATPase involved in chromosome partitioning or flagellar assembly</fullName>
    </submittedName>
</protein>
<dbReference type="GO" id="GO:0051782">
    <property type="term" value="P:negative regulation of cell division"/>
    <property type="evidence" value="ECO:0007669"/>
    <property type="project" value="TreeGrafter"/>
</dbReference>
<keyword evidence="4" id="KW-1185">Reference proteome</keyword>
<dbReference type="Proteomes" id="UP000315677">
    <property type="component" value="Unassembled WGS sequence"/>
</dbReference>
<evidence type="ECO:0000256" key="1">
    <source>
        <dbReference type="SAM" id="MobiDB-lite"/>
    </source>
</evidence>
<dbReference type="AlphaFoldDB" id="A0A543DZ11"/>
<dbReference type="GO" id="GO:0005829">
    <property type="term" value="C:cytosol"/>
    <property type="evidence" value="ECO:0007669"/>
    <property type="project" value="TreeGrafter"/>
</dbReference>
<dbReference type="EMBL" id="VFPA01000001">
    <property type="protein sequence ID" value="TQM14565.1"/>
    <property type="molecule type" value="Genomic_DNA"/>
</dbReference>
<name>A0A543DZ11_9PSEU</name>
<accession>A0A543DZ11</accession>
<feature type="compositionally biased region" description="Low complexity" evidence="1">
    <location>
        <begin position="53"/>
        <end position="67"/>
    </location>
</feature>
<dbReference type="GO" id="GO:0016887">
    <property type="term" value="F:ATP hydrolysis activity"/>
    <property type="evidence" value="ECO:0007669"/>
    <property type="project" value="TreeGrafter"/>
</dbReference>
<keyword evidence="3" id="KW-0282">Flagellum</keyword>
<keyword evidence="3" id="KW-0969">Cilium</keyword>
<dbReference type="Pfam" id="PF13614">
    <property type="entry name" value="AAA_31"/>
    <property type="match status" value="1"/>
</dbReference>
<reference evidence="3 4" key="1">
    <citation type="submission" date="2019-06" db="EMBL/GenBank/DDBJ databases">
        <title>Sequencing the genomes of 1000 actinobacteria strains.</title>
        <authorList>
            <person name="Klenk H.-P."/>
        </authorList>
    </citation>
    <scope>NUCLEOTIDE SEQUENCE [LARGE SCALE GENOMIC DNA]</scope>
    <source>
        <strain evidence="3 4">DSM 45301</strain>
    </source>
</reference>
<dbReference type="InterPro" id="IPR027417">
    <property type="entry name" value="P-loop_NTPase"/>
</dbReference>
<dbReference type="GO" id="GO:0005524">
    <property type="term" value="F:ATP binding"/>
    <property type="evidence" value="ECO:0007669"/>
    <property type="project" value="TreeGrafter"/>
</dbReference>
<dbReference type="GO" id="GO:0009898">
    <property type="term" value="C:cytoplasmic side of plasma membrane"/>
    <property type="evidence" value="ECO:0007669"/>
    <property type="project" value="TreeGrafter"/>
</dbReference>